<keyword evidence="4 6" id="KW-1133">Transmembrane helix</keyword>
<gene>
    <name evidence="7" type="ORF">GCM10009547_44710</name>
</gene>
<name>A0ABP3SIU8_9ACTN</name>
<dbReference type="Pfam" id="PF07963">
    <property type="entry name" value="N_methyl"/>
    <property type="match status" value="1"/>
</dbReference>
<dbReference type="PANTHER" id="PTHR30093:SF44">
    <property type="entry name" value="TYPE II SECRETION SYSTEM CORE PROTEIN G"/>
    <property type="match status" value="1"/>
</dbReference>
<evidence type="ECO:0000256" key="5">
    <source>
        <dbReference type="ARBA" id="ARBA00023136"/>
    </source>
</evidence>
<evidence type="ECO:0000256" key="6">
    <source>
        <dbReference type="SAM" id="Phobius"/>
    </source>
</evidence>
<dbReference type="InterPro" id="IPR045584">
    <property type="entry name" value="Pilin-like"/>
</dbReference>
<proteinExistence type="predicted"/>
<dbReference type="PANTHER" id="PTHR30093">
    <property type="entry name" value="GENERAL SECRETION PATHWAY PROTEIN G"/>
    <property type="match status" value="1"/>
</dbReference>
<dbReference type="Gene3D" id="3.30.700.10">
    <property type="entry name" value="Glycoprotein, Type 4 Pilin"/>
    <property type="match status" value="1"/>
</dbReference>
<protein>
    <recommendedName>
        <fullName evidence="9">Prepilin-type N-terminal cleavage/methylation domain-containing protein</fullName>
    </recommendedName>
</protein>
<evidence type="ECO:0000256" key="4">
    <source>
        <dbReference type="ARBA" id="ARBA00022989"/>
    </source>
</evidence>
<accession>A0ABP3SIU8</accession>
<evidence type="ECO:0008006" key="9">
    <source>
        <dbReference type="Google" id="ProtNLM"/>
    </source>
</evidence>
<organism evidence="7 8">
    <name type="scientific">Sporichthya brevicatena</name>
    <dbReference type="NCBI Taxonomy" id="171442"/>
    <lineage>
        <taxon>Bacteria</taxon>
        <taxon>Bacillati</taxon>
        <taxon>Actinomycetota</taxon>
        <taxon>Actinomycetes</taxon>
        <taxon>Sporichthyales</taxon>
        <taxon>Sporichthyaceae</taxon>
        <taxon>Sporichthya</taxon>
    </lineage>
</organism>
<keyword evidence="2" id="KW-0488">Methylation</keyword>
<evidence type="ECO:0000256" key="1">
    <source>
        <dbReference type="ARBA" id="ARBA00004167"/>
    </source>
</evidence>
<dbReference type="Proteomes" id="UP001500957">
    <property type="component" value="Unassembled WGS sequence"/>
</dbReference>
<dbReference type="NCBIfam" id="TIGR02532">
    <property type="entry name" value="IV_pilin_GFxxxE"/>
    <property type="match status" value="1"/>
</dbReference>
<evidence type="ECO:0000313" key="8">
    <source>
        <dbReference type="Proteomes" id="UP001500957"/>
    </source>
</evidence>
<sequence>MAKLAVPAARPDDPGFSMIELLVVILVIGVLAAIALPSYLGQRDKAHQAGEKADARSVAAEIETFFVDAHRYPQAGDLSWSAGPRTIDFPGDGGVHLSPNNEARIVSDVDAGHGFCVEVRNAMTAVTAVFESEGGLRHVGAGAACSSAYEHTVLAYPAG</sequence>
<dbReference type="RefSeq" id="WP_344608994.1">
    <property type="nucleotide sequence ID" value="NZ_BAAAHE010000049.1"/>
</dbReference>
<keyword evidence="5 6" id="KW-0472">Membrane</keyword>
<keyword evidence="3 6" id="KW-0812">Transmembrane</keyword>
<comment type="caution">
    <text evidence="7">The sequence shown here is derived from an EMBL/GenBank/DDBJ whole genome shotgun (WGS) entry which is preliminary data.</text>
</comment>
<feature type="transmembrane region" description="Helical" evidence="6">
    <location>
        <begin position="16"/>
        <end position="36"/>
    </location>
</feature>
<keyword evidence="8" id="KW-1185">Reference proteome</keyword>
<dbReference type="EMBL" id="BAAAHE010000049">
    <property type="protein sequence ID" value="GAA0635616.1"/>
    <property type="molecule type" value="Genomic_DNA"/>
</dbReference>
<evidence type="ECO:0000256" key="2">
    <source>
        <dbReference type="ARBA" id="ARBA00022481"/>
    </source>
</evidence>
<dbReference type="SUPFAM" id="SSF54523">
    <property type="entry name" value="Pili subunits"/>
    <property type="match status" value="1"/>
</dbReference>
<reference evidence="8" key="1">
    <citation type="journal article" date="2019" name="Int. J. Syst. Evol. Microbiol.">
        <title>The Global Catalogue of Microorganisms (GCM) 10K type strain sequencing project: providing services to taxonomists for standard genome sequencing and annotation.</title>
        <authorList>
            <consortium name="The Broad Institute Genomics Platform"/>
            <consortium name="The Broad Institute Genome Sequencing Center for Infectious Disease"/>
            <person name="Wu L."/>
            <person name="Ma J."/>
        </authorList>
    </citation>
    <scope>NUCLEOTIDE SEQUENCE [LARGE SCALE GENOMIC DNA]</scope>
    <source>
        <strain evidence="8">JCM 10671</strain>
    </source>
</reference>
<comment type="subcellular location">
    <subcellularLocation>
        <location evidence="1">Membrane</location>
        <topology evidence="1">Single-pass membrane protein</topology>
    </subcellularLocation>
</comment>
<evidence type="ECO:0000313" key="7">
    <source>
        <dbReference type="EMBL" id="GAA0635616.1"/>
    </source>
</evidence>
<dbReference type="InterPro" id="IPR012902">
    <property type="entry name" value="N_methyl_site"/>
</dbReference>
<evidence type="ECO:0000256" key="3">
    <source>
        <dbReference type="ARBA" id="ARBA00022692"/>
    </source>
</evidence>
<dbReference type="InterPro" id="IPR000983">
    <property type="entry name" value="Bac_GSPG_pilin"/>
</dbReference>
<dbReference type="PRINTS" id="PR00813">
    <property type="entry name" value="BCTERIALGSPG"/>
</dbReference>